<name>A0A2P8FRQ8_9BACT</name>
<dbReference type="EMBL" id="PYGK01000015">
    <property type="protein sequence ID" value="PSL24418.1"/>
    <property type="molecule type" value="Genomic_DNA"/>
</dbReference>
<dbReference type="GO" id="GO:0008725">
    <property type="term" value="F:DNA-3-methyladenine glycosylase activity"/>
    <property type="evidence" value="ECO:0007669"/>
    <property type="project" value="InterPro"/>
</dbReference>
<keyword evidence="2" id="KW-1185">Reference proteome</keyword>
<reference evidence="1 2" key="1">
    <citation type="submission" date="2018-03" db="EMBL/GenBank/DDBJ databases">
        <title>Genomic Encyclopedia of Archaeal and Bacterial Type Strains, Phase II (KMG-II): from individual species to whole genera.</title>
        <authorList>
            <person name="Goeker M."/>
        </authorList>
    </citation>
    <scope>NUCLEOTIDE SEQUENCE [LARGE SCALE GENOMIC DNA]</scope>
    <source>
        <strain evidence="1 2">DSM 18107</strain>
    </source>
</reference>
<dbReference type="Proteomes" id="UP000240978">
    <property type="component" value="Unassembled WGS sequence"/>
</dbReference>
<organism evidence="1 2">
    <name type="scientific">Chitinophaga ginsengisoli</name>
    <dbReference type="NCBI Taxonomy" id="363837"/>
    <lineage>
        <taxon>Bacteria</taxon>
        <taxon>Pseudomonadati</taxon>
        <taxon>Bacteroidota</taxon>
        <taxon>Chitinophagia</taxon>
        <taxon>Chitinophagales</taxon>
        <taxon>Chitinophagaceae</taxon>
        <taxon>Chitinophaga</taxon>
    </lineage>
</organism>
<protein>
    <submittedName>
        <fullName evidence="1">DNA-3-methyladenine glycosylase I</fullName>
    </submittedName>
</protein>
<dbReference type="PANTHER" id="PTHR30037">
    <property type="entry name" value="DNA-3-METHYLADENINE GLYCOSYLASE 1"/>
    <property type="match status" value="1"/>
</dbReference>
<comment type="caution">
    <text evidence="1">The sequence shown here is derived from an EMBL/GenBank/DDBJ whole genome shotgun (WGS) entry which is preliminary data.</text>
</comment>
<dbReference type="GO" id="GO:0006284">
    <property type="term" value="P:base-excision repair"/>
    <property type="evidence" value="ECO:0007669"/>
    <property type="project" value="InterPro"/>
</dbReference>
<dbReference type="RefSeq" id="WP_106604980.1">
    <property type="nucleotide sequence ID" value="NZ_PYGK01000015.1"/>
</dbReference>
<dbReference type="SUPFAM" id="SSF48150">
    <property type="entry name" value="DNA-glycosylase"/>
    <property type="match status" value="1"/>
</dbReference>
<sequence length="221" mass="26127">MNDYKKIFEKVEDTLREKSFLSQTEFDNKYGHFKRIENIKRTDEQLFEIVTMTVFYSGFSSAIVDRKKDKILSYFSSYETTSQYTENESVKILTDFDMIKNKKRIDSCIANAKTFKCIVDEHHSFQAYLDSFEANSSFENLLLLKEELEYRFEYLGGTTVYHFLMDLGYKVLKPDRVLIRIFKRLGLIESETQLFKTVIQGRKFAEATGLPIRYIDIIFAK</sequence>
<dbReference type="InterPro" id="IPR052891">
    <property type="entry name" value="DNA-3mA_glycosylase"/>
</dbReference>
<dbReference type="InterPro" id="IPR005019">
    <property type="entry name" value="Adenine_glyco"/>
</dbReference>
<dbReference type="OrthoDB" id="7477035at2"/>
<dbReference type="AlphaFoldDB" id="A0A2P8FRQ8"/>
<proteinExistence type="predicted"/>
<gene>
    <name evidence="1" type="ORF">CLV42_1154</name>
</gene>
<dbReference type="PANTHER" id="PTHR30037:SF4">
    <property type="entry name" value="DNA-3-METHYLADENINE GLYCOSYLASE I"/>
    <property type="match status" value="1"/>
</dbReference>
<dbReference type="InterPro" id="IPR011257">
    <property type="entry name" value="DNA_glycosylase"/>
</dbReference>
<dbReference type="Gene3D" id="1.10.340.30">
    <property type="entry name" value="Hypothetical protein, domain 2"/>
    <property type="match status" value="1"/>
</dbReference>
<dbReference type="Pfam" id="PF03352">
    <property type="entry name" value="Adenine_glyco"/>
    <property type="match status" value="1"/>
</dbReference>
<evidence type="ECO:0000313" key="2">
    <source>
        <dbReference type="Proteomes" id="UP000240978"/>
    </source>
</evidence>
<accession>A0A2P8FRQ8</accession>
<evidence type="ECO:0000313" key="1">
    <source>
        <dbReference type="EMBL" id="PSL24418.1"/>
    </source>
</evidence>